<proteinExistence type="predicted"/>
<dbReference type="Proteomes" id="UP000435243">
    <property type="component" value="Unassembled WGS sequence"/>
</dbReference>
<sequence>MSAAARGQEAEVLTAEQAIENSREYWSVEPEDTDDCADAQAEDPDVIVVCRDVADPERYTFERPPRADVEVTGSGAPRAQDPGGMLMPCSAYTLCVGKLGRVPPPAVVTDFDALPETPAGSEAARLYGGPTDADDIAAATRAAQPVPEPVDTGAQTKAGLEDDVYGP</sequence>
<dbReference type="OrthoDB" id="7429024at2"/>
<evidence type="ECO:0000313" key="2">
    <source>
        <dbReference type="EMBL" id="MXO88725.1"/>
    </source>
</evidence>
<name>A0A844ZLN6_9SPHN</name>
<dbReference type="EMBL" id="WTYY01000003">
    <property type="protein sequence ID" value="MXO88725.1"/>
    <property type="molecule type" value="Genomic_DNA"/>
</dbReference>
<feature type="region of interest" description="Disordered" evidence="1">
    <location>
        <begin position="62"/>
        <end position="83"/>
    </location>
</feature>
<organism evidence="2 3">
    <name type="scientific">Alteraurantiacibacter aestuarii</name>
    <dbReference type="NCBI Taxonomy" id="650004"/>
    <lineage>
        <taxon>Bacteria</taxon>
        <taxon>Pseudomonadati</taxon>
        <taxon>Pseudomonadota</taxon>
        <taxon>Alphaproteobacteria</taxon>
        <taxon>Sphingomonadales</taxon>
        <taxon>Erythrobacteraceae</taxon>
        <taxon>Alteraurantiacibacter</taxon>
    </lineage>
</organism>
<comment type="caution">
    <text evidence="2">The sequence shown here is derived from an EMBL/GenBank/DDBJ whole genome shotgun (WGS) entry which is preliminary data.</text>
</comment>
<gene>
    <name evidence="2" type="ORF">GRI32_08220</name>
</gene>
<protein>
    <submittedName>
        <fullName evidence="2">Uncharacterized protein</fullName>
    </submittedName>
</protein>
<evidence type="ECO:0000256" key="1">
    <source>
        <dbReference type="SAM" id="MobiDB-lite"/>
    </source>
</evidence>
<dbReference type="RefSeq" id="WP_160591002.1">
    <property type="nucleotide sequence ID" value="NZ_WTYY01000003.1"/>
</dbReference>
<feature type="region of interest" description="Disordered" evidence="1">
    <location>
        <begin position="22"/>
        <end position="41"/>
    </location>
</feature>
<keyword evidence="3" id="KW-1185">Reference proteome</keyword>
<reference evidence="2 3" key="1">
    <citation type="submission" date="2019-12" db="EMBL/GenBank/DDBJ databases">
        <title>Genomic-based taxomic classification of the family Erythrobacteraceae.</title>
        <authorList>
            <person name="Xu L."/>
        </authorList>
    </citation>
    <scope>NUCLEOTIDE SEQUENCE [LARGE SCALE GENOMIC DNA]</scope>
    <source>
        <strain evidence="2 3">JCM 16339</strain>
    </source>
</reference>
<evidence type="ECO:0000313" key="3">
    <source>
        <dbReference type="Proteomes" id="UP000435243"/>
    </source>
</evidence>
<accession>A0A844ZLN6</accession>
<feature type="compositionally biased region" description="Acidic residues" evidence="1">
    <location>
        <begin position="29"/>
        <end position="41"/>
    </location>
</feature>
<feature type="region of interest" description="Disordered" evidence="1">
    <location>
        <begin position="120"/>
        <end position="167"/>
    </location>
</feature>
<dbReference type="AlphaFoldDB" id="A0A844ZLN6"/>